<reference evidence="1" key="1">
    <citation type="submission" date="2022-08" db="EMBL/GenBank/DDBJ databases">
        <title>Genome Sequence of Pycnoporus sanguineus.</title>
        <authorList>
            <person name="Buettner E."/>
        </authorList>
    </citation>
    <scope>NUCLEOTIDE SEQUENCE</scope>
    <source>
        <strain evidence="1">CG-C14</strain>
    </source>
</reference>
<keyword evidence="2" id="KW-1185">Reference proteome</keyword>
<accession>A0ACC1Q5R4</accession>
<dbReference type="EMBL" id="JANSHE010000549">
    <property type="protein sequence ID" value="KAJ3009439.1"/>
    <property type="molecule type" value="Genomic_DNA"/>
</dbReference>
<gene>
    <name evidence="1" type="ORF">NUW54_g2782</name>
</gene>
<sequence>MALIVRGHVADARHVGMGGRARRAEERRRAPAWKTTAVVRSRPSPSSCSSVYLFTGISSCSPSNCAQAMASGQPKPAWLTDELADVEEWVDWQDDDNSVDSIRSGSDLSLTQPLGSVLVRNNDLRSTSDASRSDESADAWTRQQTSRQRLLQPSCPGEDVRTSFPATAIDIATTTSRQSHRCSSSSVSALPSPPTSFRRIANP</sequence>
<dbReference type="Proteomes" id="UP001144978">
    <property type="component" value="Unassembled WGS sequence"/>
</dbReference>
<comment type="caution">
    <text evidence="1">The sequence shown here is derived from an EMBL/GenBank/DDBJ whole genome shotgun (WGS) entry which is preliminary data.</text>
</comment>
<proteinExistence type="predicted"/>
<evidence type="ECO:0000313" key="2">
    <source>
        <dbReference type="Proteomes" id="UP001144978"/>
    </source>
</evidence>
<organism evidence="1 2">
    <name type="scientific">Trametes sanguinea</name>
    <dbReference type="NCBI Taxonomy" id="158606"/>
    <lineage>
        <taxon>Eukaryota</taxon>
        <taxon>Fungi</taxon>
        <taxon>Dikarya</taxon>
        <taxon>Basidiomycota</taxon>
        <taxon>Agaricomycotina</taxon>
        <taxon>Agaricomycetes</taxon>
        <taxon>Polyporales</taxon>
        <taxon>Polyporaceae</taxon>
        <taxon>Trametes</taxon>
    </lineage>
</organism>
<name>A0ACC1Q5R4_9APHY</name>
<protein>
    <submittedName>
        <fullName evidence="1">Uncharacterized protein</fullName>
    </submittedName>
</protein>
<evidence type="ECO:0000313" key="1">
    <source>
        <dbReference type="EMBL" id="KAJ3009439.1"/>
    </source>
</evidence>